<dbReference type="PROSITE" id="PS50835">
    <property type="entry name" value="IG_LIKE"/>
    <property type="match status" value="1"/>
</dbReference>
<keyword evidence="2" id="KW-0963">Cytoplasm</keyword>
<keyword evidence="6" id="KW-1185">Reference proteome</keyword>
<sequence>SEEEQSKPGVLLKKQNIASKQDLAPAKPEVKSIRDKAPEFVLRPRNATGSETKSAKFTCTIEGKPTPSVIWKFEDRILKDAGRFEIYDEDGVYYLEIFELQATDSGMYTCILSNAVGKAIAKASLTVI</sequence>
<feature type="non-terminal residue" evidence="7">
    <location>
        <position position="128"/>
    </location>
</feature>
<dbReference type="GeneID" id="102801250"/>
<dbReference type="InterPro" id="IPR013783">
    <property type="entry name" value="Ig-like_fold"/>
</dbReference>
<organism evidence="6 7">
    <name type="scientific">Saccoglossus kowalevskii</name>
    <name type="common">Acorn worm</name>
    <dbReference type="NCBI Taxonomy" id="10224"/>
    <lineage>
        <taxon>Eukaryota</taxon>
        <taxon>Metazoa</taxon>
        <taxon>Hemichordata</taxon>
        <taxon>Enteropneusta</taxon>
        <taxon>Harrimaniidae</taxon>
        <taxon>Saccoglossus</taxon>
    </lineage>
</organism>
<dbReference type="Gene3D" id="2.60.40.10">
    <property type="entry name" value="Immunoglobulins"/>
    <property type="match status" value="1"/>
</dbReference>
<evidence type="ECO:0000259" key="5">
    <source>
        <dbReference type="PROSITE" id="PS50835"/>
    </source>
</evidence>
<evidence type="ECO:0000256" key="3">
    <source>
        <dbReference type="ARBA" id="ARBA00022553"/>
    </source>
</evidence>
<comment type="subcellular location">
    <subcellularLocation>
        <location evidence="1">Cytoplasm</location>
    </subcellularLocation>
</comment>
<dbReference type="PANTHER" id="PTHR35971">
    <property type="entry name" value="SI:DKEY-31G6.6"/>
    <property type="match status" value="1"/>
</dbReference>
<dbReference type="Proteomes" id="UP000694865">
    <property type="component" value="Unplaced"/>
</dbReference>
<dbReference type="SMART" id="SM00409">
    <property type="entry name" value="IG"/>
    <property type="match status" value="1"/>
</dbReference>
<gene>
    <name evidence="7" type="primary">LOC102801250</name>
</gene>
<feature type="non-terminal residue" evidence="7">
    <location>
        <position position="1"/>
    </location>
</feature>
<keyword evidence="3" id="KW-0597">Phosphoprotein</keyword>
<proteinExistence type="predicted"/>
<dbReference type="InterPro" id="IPR052385">
    <property type="entry name" value="Obscurin/Obscurin-like_Reg"/>
</dbReference>
<reference evidence="7" key="1">
    <citation type="submission" date="2025-08" db="UniProtKB">
        <authorList>
            <consortium name="RefSeq"/>
        </authorList>
    </citation>
    <scope>IDENTIFICATION</scope>
    <source>
        <tissue evidence="7">Testes</tissue>
    </source>
</reference>
<dbReference type="SMART" id="SM00408">
    <property type="entry name" value="IGc2"/>
    <property type="match status" value="1"/>
</dbReference>
<accession>A0ABM0MLP9</accession>
<evidence type="ECO:0000256" key="1">
    <source>
        <dbReference type="ARBA" id="ARBA00004496"/>
    </source>
</evidence>
<evidence type="ECO:0000313" key="7">
    <source>
        <dbReference type="RefSeq" id="XP_006820940.1"/>
    </source>
</evidence>
<name>A0ABM0MLP9_SACKO</name>
<dbReference type="SUPFAM" id="SSF48726">
    <property type="entry name" value="Immunoglobulin"/>
    <property type="match status" value="1"/>
</dbReference>
<dbReference type="Pfam" id="PF07679">
    <property type="entry name" value="I-set"/>
    <property type="match status" value="1"/>
</dbReference>
<dbReference type="PANTHER" id="PTHR35971:SF5">
    <property type="entry name" value="OBSCURIN LIKE CYTOSKELETAL ADAPTOR 1"/>
    <property type="match status" value="1"/>
</dbReference>
<feature type="domain" description="Ig-like" evidence="5">
    <location>
        <begin position="38"/>
        <end position="126"/>
    </location>
</feature>
<dbReference type="InterPro" id="IPR003598">
    <property type="entry name" value="Ig_sub2"/>
</dbReference>
<evidence type="ECO:0000256" key="2">
    <source>
        <dbReference type="ARBA" id="ARBA00022490"/>
    </source>
</evidence>
<evidence type="ECO:0000313" key="6">
    <source>
        <dbReference type="Proteomes" id="UP000694865"/>
    </source>
</evidence>
<evidence type="ECO:0000256" key="4">
    <source>
        <dbReference type="ARBA" id="ARBA00023157"/>
    </source>
</evidence>
<keyword evidence="4" id="KW-1015">Disulfide bond</keyword>
<dbReference type="InterPro" id="IPR036179">
    <property type="entry name" value="Ig-like_dom_sf"/>
</dbReference>
<dbReference type="RefSeq" id="XP_006820940.1">
    <property type="nucleotide sequence ID" value="XM_006820877.1"/>
</dbReference>
<dbReference type="InterPro" id="IPR013098">
    <property type="entry name" value="Ig_I-set"/>
</dbReference>
<dbReference type="InterPro" id="IPR003599">
    <property type="entry name" value="Ig_sub"/>
</dbReference>
<protein>
    <submittedName>
        <fullName evidence="7">Myosin light chain kinase, smooth muscle-like</fullName>
    </submittedName>
</protein>
<dbReference type="InterPro" id="IPR007110">
    <property type="entry name" value="Ig-like_dom"/>
</dbReference>